<comment type="caution">
    <text evidence="1">The sequence shown here is derived from an EMBL/GenBank/DDBJ whole genome shotgun (WGS) entry which is preliminary data.</text>
</comment>
<name>A0ABV6ZZ63_9PROT</name>
<dbReference type="EMBL" id="JBHRSV010000026">
    <property type="protein sequence ID" value="MFC2926806.1"/>
    <property type="molecule type" value="Genomic_DNA"/>
</dbReference>
<protein>
    <submittedName>
        <fullName evidence="1">Uncharacterized protein</fullName>
    </submittedName>
</protein>
<dbReference type="Proteomes" id="UP001595379">
    <property type="component" value="Unassembled WGS sequence"/>
</dbReference>
<gene>
    <name evidence="1" type="ORF">ACFOOR_11875</name>
</gene>
<proteinExistence type="predicted"/>
<sequence>MIVIAMAAALLAQEQTPDPAAAEQVMRSMEGLLDEVDEVSEELEADSGAEGTARAIVRMTEAVFANSPYPIFSLVDRETVIEQATPAMDTLMNYSGGTPSDYSLDYAANAFRLSEDGSSEYAFCERGAETTIVDEMLTDPAGHELNFRICWYGRMGEAEGELIGSYIYQLSNGIYHVQYRGGIAGPDEAGIDERLPMIEALIEPLVLHTVIAPGENQPQADLDAD</sequence>
<reference evidence="2" key="1">
    <citation type="journal article" date="2019" name="Int. J. Syst. Evol. Microbiol.">
        <title>The Global Catalogue of Microorganisms (GCM) 10K type strain sequencing project: providing services to taxonomists for standard genome sequencing and annotation.</title>
        <authorList>
            <consortium name="The Broad Institute Genomics Platform"/>
            <consortium name="The Broad Institute Genome Sequencing Center for Infectious Disease"/>
            <person name="Wu L."/>
            <person name="Ma J."/>
        </authorList>
    </citation>
    <scope>NUCLEOTIDE SEQUENCE [LARGE SCALE GENOMIC DNA]</scope>
    <source>
        <strain evidence="2">KCTC 52487</strain>
    </source>
</reference>
<evidence type="ECO:0000313" key="1">
    <source>
        <dbReference type="EMBL" id="MFC2926806.1"/>
    </source>
</evidence>
<accession>A0ABV6ZZ63</accession>
<organism evidence="1 2">
    <name type="scientific">Hyphobacterium vulgare</name>
    <dbReference type="NCBI Taxonomy" id="1736751"/>
    <lineage>
        <taxon>Bacteria</taxon>
        <taxon>Pseudomonadati</taxon>
        <taxon>Pseudomonadota</taxon>
        <taxon>Alphaproteobacteria</taxon>
        <taxon>Maricaulales</taxon>
        <taxon>Maricaulaceae</taxon>
        <taxon>Hyphobacterium</taxon>
    </lineage>
</organism>
<evidence type="ECO:0000313" key="2">
    <source>
        <dbReference type="Proteomes" id="UP001595379"/>
    </source>
</evidence>
<keyword evidence="2" id="KW-1185">Reference proteome</keyword>
<dbReference type="RefSeq" id="WP_343165133.1">
    <property type="nucleotide sequence ID" value="NZ_JBHRSV010000026.1"/>
</dbReference>